<evidence type="ECO:0000259" key="8">
    <source>
        <dbReference type="PROSITE" id="PS51172"/>
    </source>
</evidence>
<dbReference type="InterPro" id="IPR008965">
    <property type="entry name" value="CBM2/CBM3_carb-bd_dom_sf"/>
</dbReference>
<dbReference type="Gene3D" id="2.60.40.710">
    <property type="entry name" value="Endoglucanase-like"/>
    <property type="match status" value="1"/>
</dbReference>
<dbReference type="InterPro" id="IPR036966">
    <property type="entry name" value="CBM3_sf"/>
</dbReference>
<evidence type="ECO:0000256" key="2">
    <source>
        <dbReference type="ARBA" id="ARBA00022475"/>
    </source>
</evidence>
<dbReference type="PROSITE" id="PS51849">
    <property type="entry name" value="RSGI_N"/>
    <property type="match status" value="1"/>
</dbReference>
<protein>
    <submittedName>
        <fullName evidence="10">Anti-sigma factor domain-containing protein</fullName>
    </submittedName>
</protein>
<feature type="compositionally biased region" description="Polar residues" evidence="6">
    <location>
        <begin position="302"/>
        <end position="322"/>
    </location>
</feature>
<evidence type="ECO:0000313" key="11">
    <source>
        <dbReference type="Proteomes" id="UP000289166"/>
    </source>
</evidence>
<keyword evidence="3 7" id="KW-0812">Transmembrane</keyword>
<dbReference type="OrthoDB" id="9800626at2"/>
<dbReference type="AlphaFoldDB" id="A0A4Q0I463"/>
<dbReference type="RefSeq" id="WP_128705988.1">
    <property type="nucleotide sequence ID" value="NZ_RLII01000009.1"/>
</dbReference>
<dbReference type="GO" id="GO:0005975">
    <property type="term" value="P:carbohydrate metabolic process"/>
    <property type="evidence" value="ECO:0007669"/>
    <property type="project" value="InterPro"/>
</dbReference>
<comment type="subcellular location">
    <subcellularLocation>
        <location evidence="1">Cell membrane</location>
        <topology evidence="1">Single-pass membrane protein</topology>
    </subcellularLocation>
</comment>
<dbReference type="InterPro" id="IPR024449">
    <property type="entry name" value="Anti-sigma_RsgI_N"/>
</dbReference>
<sequence>MNKIGIIYEIQGKKEIILTPESEFIIINRRKDMCVGQQVSFGNDDIYDAKRRRFLYTATAVSSVAAVLVVMFLYFQSAFLRSTNNIYGYIDIDINPSVELAIDENYRVLEVKQLNRDGEQLTSGLDYKDKNIESVIPELVRKCIDIGFIKDEDERKIVLISGALNDKQSEYKLSREESENRLTRLLNDIKTEIDRIDNIEGYTIMVTPKERKNASEYGLSMGRYCLYLEAEELDSSITIEEVNDMSVTDMIVKLERMKLASTDMPSPKPQGTPAPADETLQMSSAPIQQPNPSGLPEISQYPEETNTPRPTEDPTITQEKTPQPSPLIESPKNTEAGTKGLRIQHFSKKPYDSQGVDFSFRMYNTGNDIIDLKDVKVRYYFKEELSVDEMNWAVYFYSLGAEEDVQCKFYDLPGKTEANKYIEITFETGTLHPKDVMYITGEFYQNNWGRFEQRDDYSYNSADSYADWKKMTAYISGKLVWGIEPK</sequence>
<feature type="transmembrane region" description="Helical" evidence="7">
    <location>
        <begin position="54"/>
        <end position="75"/>
    </location>
</feature>
<name>A0A4Q0I463_9FIRM</name>
<dbReference type="Proteomes" id="UP000289166">
    <property type="component" value="Unassembled WGS sequence"/>
</dbReference>
<dbReference type="GO" id="GO:0030248">
    <property type="term" value="F:cellulose binding"/>
    <property type="evidence" value="ECO:0007669"/>
    <property type="project" value="InterPro"/>
</dbReference>
<evidence type="ECO:0000313" key="10">
    <source>
        <dbReference type="EMBL" id="RXE59074.1"/>
    </source>
</evidence>
<dbReference type="GO" id="GO:0005886">
    <property type="term" value="C:plasma membrane"/>
    <property type="evidence" value="ECO:0007669"/>
    <property type="project" value="UniProtKB-SubCell"/>
</dbReference>
<evidence type="ECO:0000256" key="4">
    <source>
        <dbReference type="ARBA" id="ARBA00022989"/>
    </source>
</evidence>
<evidence type="ECO:0000259" key="9">
    <source>
        <dbReference type="PROSITE" id="PS51849"/>
    </source>
</evidence>
<feature type="region of interest" description="Disordered" evidence="6">
    <location>
        <begin position="284"/>
        <end position="341"/>
    </location>
</feature>
<organism evidence="10 11">
    <name type="scientific">Acetivibrio mesophilus</name>
    <dbReference type="NCBI Taxonomy" id="2487273"/>
    <lineage>
        <taxon>Bacteria</taxon>
        <taxon>Bacillati</taxon>
        <taxon>Bacillota</taxon>
        <taxon>Clostridia</taxon>
        <taxon>Eubacteriales</taxon>
        <taxon>Oscillospiraceae</taxon>
        <taxon>Acetivibrio</taxon>
    </lineage>
</organism>
<evidence type="ECO:0000256" key="7">
    <source>
        <dbReference type="SAM" id="Phobius"/>
    </source>
</evidence>
<keyword evidence="5 7" id="KW-0472">Membrane</keyword>
<dbReference type="InterPro" id="IPR055431">
    <property type="entry name" value="RsgI_M"/>
</dbReference>
<keyword evidence="11" id="KW-1185">Reference proteome</keyword>
<dbReference type="EMBL" id="RLII01000009">
    <property type="protein sequence ID" value="RXE59074.1"/>
    <property type="molecule type" value="Genomic_DNA"/>
</dbReference>
<keyword evidence="4 7" id="KW-1133">Transmembrane helix</keyword>
<evidence type="ECO:0000256" key="6">
    <source>
        <dbReference type="SAM" id="MobiDB-lite"/>
    </source>
</evidence>
<evidence type="ECO:0000256" key="1">
    <source>
        <dbReference type="ARBA" id="ARBA00004162"/>
    </source>
</evidence>
<dbReference type="Pfam" id="PF12791">
    <property type="entry name" value="RsgI_N"/>
    <property type="match status" value="1"/>
</dbReference>
<dbReference type="SMART" id="SM01067">
    <property type="entry name" value="CBM_3"/>
    <property type="match status" value="1"/>
</dbReference>
<reference evidence="11" key="1">
    <citation type="submission" date="2018-11" db="EMBL/GenBank/DDBJ databases">
        <title>Genome sequencing of a novel mesophilic and cellulolytic organism within the genus Hungateiclostridium.</title>
        <authorList>
            <person name="Rettenmaier R."/>
            <person name="Liebl W."/>
            <person name="Zverlov V."/>
        </authorList>
    </citation>
    <scope>NUCLEOTIDE SEQUENCE [LARGE SCALE GENOMIC DNA]</scope>
    <source>
        <strain evidence="11">N2K1</strain>
    </source>
</reference>
<gene>
    <name evidence="10" type="ORF">EFD62_08910</name>
</gene>
<keyword evidence="2" id="KW-1003">Cell membrane</keyword>
<evidence type="ECO:0000256" key="5">
    <source>
        <dbReference type="ARBA" id="ARBA00023136"/>
    </source>
</evidence>
<evidence type="ECO:0000256" key="3">
    <source>
        <dbReference type="ARBA" id="ARBA00022692"/>
    </source>
</evidence>
<dbReference type="Pfam" id="PF00942">
    <property type="entry name" value="CBM_3"/>
    <property type="match status" value="1"/>
</dbReference>
<accession>A0A4Q0I463</accession>
<feature type="domain" description="CBM3" evidence="8">
    <location>
        <begin position="336"/>
        <end position="486"/>
    </location>
</feature>
<dbReference type="SUPFAM" id="SSF49384">
    <property type="entry name" value="Carbohydrate-binding domain"/>
    <property type="match status" value="1"/>
</dbReference>
<comment type="caution">
    <text evidence="10">The sequence shown here is derived from an EMBL/GenBank/DDBJ whole genome shotgun (WGS) entry which is preliminary data.</text>
</comment>
<feature type="domain" description="RsgI N-terminal anti-sigma" evidence="9">
    <location>
        <begin position="3"/>
        <end position="50"/>
    </location>
</feature>
<dbReference type="PROSITE" id="PS51172">
    <property type="entry name" value="CBM3"/>
    <property type="match status" value="1"/>
</dbReference>
<dbReference type="Pfam" id="PF23750">
    <property type="entry name" value="RsgI_M"/>
    <property type="match status" value="1"/>
</dbReference>
<dbReference type="InterPro" id="IPR001956">
    <property type="entry name" value="CBM3"/>
</dbReference>
<proteinExistence type="predicted"/>